<name>A0ABR2MZR5_9ASPA</name>
<proteinExistence type="predicted"/>
<accession>A0ABR2MZR5</accession>
<keyword evidence="2" id="KW-1185">Reference proteome</keyword>
<organism evidence="1 2">
    <name type="scientific">Platanthera guangdongensis</name>
    <dbReference type="NCBI Taxonomy" id="2320717"/>
    <lineage>
        <taxon>Eukaryota</taxon>
        <taxon>Viridiplantae</taxon>
        <taxon>Streptophyta</taxon>
        <taxon>Embryophyta</taxon>
        <taxon>Tracheophyta</taxon>
        <taxon>Spermatophyta</taxon>
        <taxon>Magnoliopsida</taxon>
        <taxon>Liliopsida</taxon>
        <taxon>Asparagales</taxon>
        <taxon>Orchidaceae</taxon>
        <taxon>Orchidoideae</taxon>
        <taxon>Orchideae</taxon>
        <taxon>Orchidinae</taxon>
        <taxon>Platanthera</taxon>
    </lineage>
</organism>
<comment type="caution">
    <text evidence="1">The sequence shown here is derived from an EMBL/GenBank/DDBJ whole genome shotgun (WGS) entry which is preliminary data.</text>
</comment>
<evidence type="ECO:0000313" key="1">
    <source>
        <dbReference type="EMBL" id="KAK8969717.1"/>
    </source>
</evidence>
<dbReference type="PANTHER" id="PTHR46088:SF1">
    <property type="entry name" value="TUBULIN--TYROSINE LIGASE-LIKE PROTEIN 12"/>
    <property type="match status" value="1"/>
</dbReference>
<dbReference type="Proteomes" id="UP001412067">
    <property type="component" value="Unassembled WGS sequence"/>
</dbReference>
<dbReference type="InterPro" id="IPR027749">
    <property type="entry name" value="TTLL12"/>
</dbReference>
<dbReference type="EMBL" id="JBBWWR010000003">
    <property type="protein sequence ID" value="KAK8969717.1"/>
    <property type="molecule type" value="Genomic_DNA"/>
</dbReference>
<sequence length="109" mass="12286">MCPPPKITEFHDFEKVHAILLAASGIPPALHRQLFRKLSTETFDGGDYFTIEQCDAGLQRRLHLSAQIIRKESDLFLIDHAWTFRLSAALKQLNGSPRIGRADGGPYVR</sequence>
<gene>
    <name evidence="1" type="ORF">KSP40_PGU008867</name>
</gene>
<reference evidence="1 2" key="1">
    <citation type="journal article" date="2022" name="Nat. Plants">
        <title>Genomes of leafy and leafless Platanthera orchids illuminate the evolution of mycoheterotrophy.</title>
        <authorList>
            <person name="Li M.H."/>
            <person name="Liu K.W."/>
            <person name="Li Z."/>
            <person name="Lu H.C."/>
            <person name="Ye Q.L."/>
            <person name="Zhang D."/>
            <person name="Wang J.Y."/>
            <person name="Li Y.F."/>
            <person name="Zhong Z.M."/>
            <person name="Liu X."/>
            <person name="Yu X."/>
            <person name="Liu D.K."/>
            <person name="Tu X.D."/>
            <person name="Liu B."/>
            <person name="Hao Y."/>
            <person name="Liao X.Y."/>
            <person name="Jiang Y.T."/>
            <person name="Sun W.H."/>
            <person name="Chen J."/>
            <person name="Chen Y.Q."/>
            <person name="Ai Y."/>
            <person name="Zhai J.W."/>
            <person name="Wu S.S."/>
            <person name="Zhou Z."/>
            <person name="Hsiao Y.Y."/>
            <person name="Wu W.L."/>
            <person name="Chen Y.Y."/>
            <person name="Lin Y.F."/>
            <person name="Hsu J.L."/>
            <person name="Li C.Y."/>
            <person name="Wang Z.W."/>
            <person name="Zhao X."/>
            <person name="Zhong W.Y."/>
            <person name="Ma X.K."/>
            <person name="Ma L."/>
            <person name="Huang J."/>
            <person name="Chen G.Z."/>
            <person name="Huang M.Z."/>
            <person name="Huang L."/>
            <person name="Peng D.H."/>
            <person name="Luo Y.B."/>
            <person name="Zou S.Q."/>
            <person name="Chen S.P."/>
            <person name="Lan S."/>
            <person name="Tsai W.C."/>
            <person name="Van de Peer Y."/>
            <person name="Liu Z.J."/>
        </authorList>
    </citation>
    <scope>NUCLEOTIDE SEQUENCE [LARGE SCALE GENOMIC DNA]</scope>
    <source>
        <strain evidence="1">Lor288</strain>
    </source>
</reference>
<evidence type="ECO:0000313" key="2">
    <source>
        <dbReference type="Proteomes" id="UP001412067"/>
    </source>
</evidence>
<dbReference type="PANTHER" id="PTHR46088">
    <property type="entry name" value="TUBULIN--TYROSINE LIGASE-LIKE PROTEIN 12"/>
    <property type="match status" value="1"/>
</dbReference>
<protein>
    <submittedName>
        <fullName evidence="1">Uncharacterized protein</fullName>
    </submittedName>
</protein>